<evidence type="ECO:0008006" key="3">
    <source>
        <dbReference type="Google" id="ProtNLM"/>
    </source>
</evidence>
<dbReference type="Gene3D" id="3.40.50.800">
    <property type="entry name" value="Anticodon-binding domain"/>
    <property type="match status" value="1"/>
</dbReference>
<keyword evidence="2" id="KW-1185">Reference proteome</keyword>
<dbReference type="Proteomes" id="UP001314205">
    <property type="component" value="Unassembled WGS sequence"/>
</dbReference>
<dbReference type="EMBL" id="CAVLGL010000093">
    <property type="protein sequence ID" value="CAK1596112.1"/>
    <property type="molecule type" value="Genomic_DNA"/>
</dbReference>
<dbReference type="InterPro" id="IPR036621">
    <property type="entry name" value="Anticodon-bd_dom_sf"/>
</dbReference>
<dbReference type="AlphaFoldDB" id="A0AAV1LP79"/>
<reference evidence="1 2" key="1">
    <citation type="submission" date="2023-11" db="EMBL/GenBank/DDBJ databases">
        <authorList>
            <person name="Hedman E."/>
            <person name="Englund M."/>
            <person name="Stromberg M."/>
            <person name="Nyberg Akerstrom W."/>
            <person name="Nylinder S."/>
            <person name="Jareborg N."/>
            <person name="Kallberg Y."/>
            <person name="Kronander E."/>
        </authorList>
    </citation>
    <scope>NUCLEOTIDE SEQUENCE [LARGE SCALE GENOMIC DNA]</scope>
</reference>
<organism evidence="1 2">
    <name type="scientific">Parnassius mnemosyne</name>
    <name type="common">clouded apollo</name>
    <dbReference type="NCBI Taxonomy" id="213953"/>
    <lineage>
        <taxon>Eukaryota</taxon>
        <taxon>Metazoa</taxon>
        <taxon>Ecdysozoa</taxon>
        <taxon>Arthropoda</taxon>
        <taxon>Hexapoda</taxon>
        <taxon>Insecta</taxon>
        <taxon>Pterygota</taxon>
        <taxon>Neoptera</taxon>
        <taxon>Endopterygota</taxon>
        <taxon>Lepidoptera</taxon>
        <taxon>Glossata</taxon>
        <taxon>Ditrysia</taxon>
        <taxon>Papilionoidea</taxon>
        <taxon>Papilionidae</taxon>
        <taxon>Parnassiinae</taxon>
        <taxon>Parnassini</taxon>
        <taxon>Parnassius</taxon>
        <taxon>Driopa</taxon>
    </lineage>
</organism>
<sequence>MLQFEKQEIRQFKMDDTDLKTTSELCLNLVVPSQDIMQFFMQWQRYRKYWWSSITTTPSLFMLSDIKQDGNAANVNILANFNWGQKVVENISINTESTETSYLNCKMSFEDALFTILLDGLWNSTKEEYLRLHNKMAPYKIALALDYEDSNNVDTLRELAILMAHKLEARNISTWLPNVLLPLDSQLKENLRIGVTYTAIISEFSLSNGIFSLLNSSTKLKEQIHLADFASYAALLCGKK</sequence>
<dbReference type="InterPro" id="IPR045864">
    <property type="entry name" value="aa-tRNA-synth_II/BPL/LPL"/>
</dbReference>
<dbReference type="SUPFAM" id="SSF52954">
    <property type="entry name" value="Class II aaRS ABD-related"/>
    <property type="match status" value="1"/>
</dbReference>
<protein>
    <recommendedName>
        <fullName evidence="3">DNA polymerase subunit gamma-2, mitochondrial</fullName>
    </recommendedName>
</protein>
<comment type="caution">
    <text evidence="1">The sequence shown here is derived from an EMBL/GenBank/DDBJ whole genome shotgun (WGS) entry which is preliminary data.</text>
</comment>
<accession>A0AAV1LP79</accession>
<name>A0AAV1LP79_9NEOP</name>
<proteinExistence type="predicted"/>
<gene>
    <name evidence="1" type="ORF">PARMNEM_LOCUS15500</name>
</gene>
<evidence type="ECO:0000313" key="1">
    <source>
        <dbReference type="EMBL" id="CAK1596112.1"/>
    </source>
</evidence>
<dbReference type="Gene3D" id="3.30.930.10">
    <property type="entry name" value="Bira Bifunctional Protein, Domain 2"/>
    <property type="match status" value="1"/>
</dbReference>
<evidence type="ECO:0000313" key="2">
    <source>
        <dbReference type="Proteomes" id="UP001314205"/>
    </source>
</evidence>